<gene>
    <name evidence="10" type="ORF">MAC_05690</name>
</gene>
<feature type="transmembrane region" description="Helical" evidence="8">
    <location>
        <begin position="186"/>
        <end position="204"/>
    </location>
</feature>
<dbReference type="GO" id="GO:0005789">
    <property type="term" value="C:endoplasmic reticulum membrane"/>
    <property type="evidence" value="ECO:0007669"/>
    <property type="project" value="UniProtKB-SubCell"/>
</dbReference>
<dbReference type="EMBL" id="GL698514">
    <property type="protein sequence ID" value="EFY88217.1"/>
    <property type="molecule type" value="Genomic_DNA"/>
</dbReference>
<evidence type="ECO:0000256" key="1">
    <source>
        <dbReference type="ARBA" id="ARBA00003420"/>
    </source>
</evidence>
<comment type="subcellular location">
    <subcellularLocation>
        <location evidence="2">Endoplasmic reticulum membrane</location>
        <topology evidence="2">Multi-pass membrane protein</topology>
    </subcellularLocation>
</comment>
<accession>E9E742</accession>
<evidence type="ECO:0000256" key="2">
    <source>
        <dbReference type="ARBA" id="ARBA00004477"/>
    </source>
</evidence>
<evidence type="ECO:0000313" key="10">
    <source>
        <dbReference type="EMBL" id="EFY88217.1"/>
    </source>
</evidence>
<evidence type="ECO:0000259" key="9">
    <source>
        <dbReference type="Pfam" id="PF03151"/>
    </source>
</evidence>
<evidence type="ECO:0000256" key="3">
    <source>
        <dbReference type="ARBA" id="ARBA00010425"/>
    </source>
</evidence>
<feature type="transmembrane region" description="Helical" evidence="8">
    <location>
        <begin position="64"/>
        <end position="85"/>
    </location>
</feature>
<dbReference type="HOGENOM" id="CLU_022332_0_1_1"/>
<reference evidence="10 11" key="1">
    <citation type="journal article" date="2011" name="PLoS Genet.">
        <title>Genome sequencing and comparative transcriptomics of the model entomopathogenic fungi Metarhizium anisopliae and M. acridum.</title>
        <authorList>
            <person name="Gao Q."/>
            <person name="Jin K."/>
            <person name="Ying S.H."/>
            <person name="Zhang Y."/>
            <person name="Xiao G."/>
            <person name="Shang Y."/>
            <person name="Duan Z."/>
            <person name="Hu X."/>
            <person name="Xie X.Q."/>
            <person name="Zhou G."/>
            <person name="Peng G."/>
            <person name="Luo Z."/>
            <person name="Huang W."/>
            <person name="Wang B."/>
            <person name="Fang W."/>
            <person name="Wang S."/>
            <person name="Zhong Y."/>
            <person name="Ma L.J."/>
            <person name="St Leger R.J."/>
            <person name="Zhao G.P."/>
            <person name="Pei Y."/>
            <person name="Feng M.G."/>
            <person name="Xia Y."/>
            <person name="Wang C."/>
        </authorList>
    </citation>
    <scope>NUCLEOTIDE SEQUENCE [LARGE SCALE GENOMIC DNA]</scope>
    <source>
        <strain evidence="10 11">CQMa 102</strain>
    </source>
</reference>
<dbReference type="InParanoid" id="E9E742"/>
<comment type="subunit">
    <text evidence="4">Homooligomer.</text>
</comment>
<organism evidence="11">
    <name type="scientific">Metarhizium acridum (strain CQMa 102)</name>
    <dbReference type="NCBI Taxonomy" id="655827"/>
    <lineage>
        <taxon>Eukaryota</taxon>
        <taxon>Fungi</taxon>
        <taxon>Dikarya</taxon>
        <taxon>Ascomycota</taxon>
        <taxon>Pezizomycotina</taxon>
        <taxon>Sordariomycetes</taxon>
        <taxon>Hypocreomycetidae</taxon>
        <taxon>Hypocreales</taxon>
        <taxon>Clavicipitaceae</taxon>
        <taxon>Metarhizium</taxon>
    </lineage>
</organism>
<keyword evidence="5 8" id="KW-0812">Transmembrane</keyword>
<dbReference type="InterPro" id="IPR004853">
    <property type="entry name" value="Sugar_P_trans_dom"/>
</dbReference>
<keyword evidence="7 8" id="KW-0472">Membrane</keyword>
<evidence type="ECO:0000256" key="8">
    <source>
        <dbReference type="SAM" id="Phobius"/>
    </source>
</evidence>
<feature type="transmembrane region" description="Helical" evidence="8">
    <location>
        <begin position="97"/>
        <end position="114"/>
    </location>
</feature>
<evidence type="ECO:0000256" key="7">
    <source>
        <dbReference type="ARBA" id="ARBA00023136"/>
    </source>
</evidence>
<evidence type="ECO:0000256" key="4">
    <source>
        <dbReference type="ARBA" id="ARBA00011182"/>
    </source>
</evidence>
<feature type="transmembrane region" description="Helical" evidence="8">
    <location>
        <begin position="242"/>
        <end position="260"/>
    </location>
</feature>
<protein>
    <submittedName>
        <fullName evidence="10">DUF250 domain membrane protein</fullName>
    </submittedName>
</protein>
<comment type="function">
    <text evidence="1">Involved in the import of GDP-mannose from the cytoplasm into the Golgi lumen.</text>
</comment>
<keyword evidence="6 8" id="KW-1133">Transmembrane helix</keyword>
<dbReference type="InterPro" id="IPR050186">
    <property type="entry name" value="TPT_transporter"/>
</dbReference>
<evidence type="ECO:0000256" key="5">
    <source>
        <dbReference type="ARBA" id="ARBA00022692"/>
    </source>
</evidence>
<feature type="transmembrane region" description="Helical" evidence="8">
    <location>
        <begin position="134"/>
        <end position="153"/>
    </location>
</feature>
<feature type="transmembrane region" description="Helical" evidence="8">
    <location>
        <begin position="160"/>
        <end position="180"/>
    </location>
</feature>
<dbReference type="Pfam" id="PF03151">
    <property type="entry name" value="TPT"/>
    <property type="match status" value="1"/>
</dbReference>
<evidence type="ECO:0000313" key="11">
    <source>
        <dbReference type="Proteomes" id="UP000002499"/>
    </source>
</evidence>
<dbReference type="OMA" id="DGESHYN"/>
<sequence length="267" mass="28870">MAYLYLSIPFIQILKTTAPAVMLFVAWVAGTANPTFATVLNILWVVSGAMLASTGEIQFSTVGFLYQMGGIVAESIRLIMIQLLLSSDGLKMDPLVGLYYFAPACCLMNFLIALPTNEAVDISWHAVQDVGVGLLFLNALIAFMLNIASVCLIGQTSGLVMTLAGILKNILLVIVSVMIWHTHITILQAVGYTSALAGLVYYSLGYDQLLEASQAGAAWIISRWRGTSVYGPSSISMKTRRVIFAALIIMTGLLSHRVIISVKPRDC</sequence>
<dbReference type="OrthoDB" id="6418713at2759"/>
<dbReference type="eggNOG" id="KOG1441">
    <property type="taxonomic scope" value="Eukaryota"/>
</dbReference>
<dbReference type="AlphaFoldDB" id="E9E742"/>
<keyword evidence="11" id="KW-1185">Reference proteome</keyword>
<dbReference type="Proteomes" id="UP000002499">
    <property type="component" value="Unassembled WGS sequence"/>
</dbReference>
<dbReference type="PANTHER" id="PTHR11132">
    <property type="entry name" value="SOLUTE CARRIER FAMILY 35"/>
    <property type="match status" value="1"/>
</dbReference>
<comment type="similarity">
    <text evidence="3">Belongs to the TPT transporter family. SLC35D subfamily.</text>
</comment>
<evidence type="ECO:0000256" key="6">
    <source>
        <dbReference type="ARBA" id="ARBA00022989"/>
    </source>
</evidence>
<feature type="transmembrane region" description="Helical" evidence="8">
    <location>
        <begin position="21"/>
        <end position="44"/>
    </location>
</feature>
<name>E9E742_METAQ</name>
<feature type="domain" description="Sugar phosphate transporter" evidence="9">
    <location>
        <begin position="7"/>
        <end position="203"/>
    </location>
</feature>
<proteinExistence type="inferred from homology"/>